<sequence>MECYKIDEARCSPARADESSIFKLPRFRQASGANGVLWIPNDALQNKNEFGYVQHELQYCVDVLQCMSDPSTRKALFDQIRNLRWRNEVMWWQQSHVNYLTYGECASGWFTKGLMEDVPAIILISLKERMCVFIRARMIWRPSLHVSSLNYSPLIIQLL</sequence>
<gene>
    <name evidence="1" type="ORF">Cgig2_014346</name>
</gene>
<comment type="caution">
    <text evidence="1">The sequence shown here is derived from an EMBL/GenBank/DDBJ whole genome shotgun (WGS) entry which is preliminary data.</text>
</comment>
<protein>
    <submittedName>
        <fullName evidence="1">Uncharacterized protein</fullName>
    </submittedName>
</protein>
<name>A0A9Q1GHY7_9CARY</name>
<dbReference type="EMBL" id="JAKOGI010005138">
    <property type="protein sequence ID" value="KAJ8419445.1"/>
    <property type="molecule type" value="Genomic_DNA"/>
</dbReference>
<organism evidence="1 2">
    <name type="scientific">Carnegiea gigantea</name>
    <dbReference type="NCBI Taxonomy" id="171969"/>
    <lineage>
        <taxon>Eukaryota</taxon>
        <taxon>Viridiplantae</taxon>
        <taxon>Streptophyta</taxon>
        <taxon>Embryophyta</taxon>
        <taxon>Tracheophyta</taxon>
        <taxon>Spermatophyta</taxon>
        <taxon>Magnoliopsida</taxon>
        <taxon>eudicotyledons</taxon>
        <taxon>Gunneridae</taxon>
        <taxon>Pentapetalae</taxon>
        <taxon>Caryophyllales</taxon>
        <taxon>Cactineae</taxon>
        <taxon>Cactaceae</taxon>
        <taxon>Cactoideae</taxon>
        <taxon>Echinocereeae</taxon>
        <taxon>Carnegiea</taxon>
    </lineage>
</organism>
<keyword evidence="2" id="KW-1185">Reference proteome</keyword>
<dbReference type="AlphaFoldDB" id="A0A9Q1GHY7"/>
<proteinExistence type="predicted"/>
<dbReference type="OrthoDB" id="1935089at2759"/>
<evidence type="ECO:0000313" key="2">
    <source>
        <dbReference type="Proteomes" id="UP001153076"/>
    </source>
</evidence>
<accession>A0A9Q1GHY7</accession>
<reference evidence="1" key="1">
    <citation type="submission" date="2022-04" db="EMBL/GenBank/DDBJ databases">
        <title>Carnegiea gigantea Genome sequencing and assembly v2.</title>
        <authorList>
            <person name="Copetti D."/>
            <person name="Sanderson M.J."/>
            <person name="Burquez A."/>
            <person name="Wojciechowski M.F."/>
        </authorList>
    </citation>
    <scope>NUCLEOTIDE SEQUENCE</scope>
    <source>
        <strain evidence="1">SGP5-SGP5p</strain>
        <tissue evidence="1">Aerial part</tissue>
    </source>
</reference>
<evidence type="ECO:0000313" key="1">
    <source>
        <dbReference type="EMBL" id="KAJ8419445.1"/>
    </source>
</evidence>
<dbReference type="Proteomes" id="UP001153076">
    <property type="component" value="Unassembled WGS sequence"/>
</dbReference>